<dbReference type="Pfam" id="PF07993">
    <property type="entry name" value="NAD_binding_4"/>
    <property type="match status" value="1"/>
</dbReference>
<dbReference type="Pfam" id="PF00550">
    <property type="entry name" value="PP-binding"/>
    <property type="match status" value="1"/>
</dbReference>
<gene>
    <name evidence="7" type="ORF">GOEFS_018_00220</name>
</gene>
<dbReference type="GO" id="GO:0005524">
    <property type="term" value="F:ATP binding"/>
    <property type="evidence" value="ECO:0007669"/>
    <property type="project" value="UniProtKB-KW"/>
</dbReference>
<sequence>MSDQPNALPSAIEPLNPDPQATEQISHCATIAELVRVLAESYGDRPALGWRNNSDPSSWHSMTYRDLAERADSMARLLHSTLGVAENDRVATVGFTSAEYTIASLAVGTLGAMEVPLQNAGSVDVWAAILTETDCVSAVVAADQLPSIARLAESGTYTGLRHVLVFDIGSRDGTTLDDAARRLVAAGTQVHLRQPGAEPTTPPAPLPQITANPDRVALLIYTSGSTGAPKGAMYTETAVTRLFQSGLSGLGRATDGHGWITLNFMPMSHVMGRSTLWQTLGNGGTAYFTPRADLAELLTDLAAVQPTDLQFVPRIWDMLYQEYVRLTDQDVSEQDALTRMREHYFGTRTATAITGSAPISDEVRRFVEAMLPVPLIEGYGSTEAAGVSIDGRIQRPPVVDYKLLDVPELGYLSTDRPHPRGELLVKTDHIFAGYYNRPDLTSSVFDDQGYYRTGDIVAETGPDQIEYVDRRNNVMKLSQGEFVAIAHIEAVLTTPPIQQLYVYGNSARPYLLAVVVPTPELRERHADDNELRREVLTALRSHGERNGLAAVEIPRDVIVERTPFSLENGLLTGIRKLARPQLKERYGARLEALYAELADSRITRLRDVKAVAAQRSTVTTVIDVVTAILDLADGEVTAAAHFTDLGGDSLTAVTVGNELRDIFDAEVPVGVLTSPSSTLADIAEHIDGRHSEARPTAESVHGTGTTLRAADLTLDKFLDEETLRAASDVTSAATDVRTVFITGATGFLGRYLTLDWLRRMAKVGGTVICLVRGADDDAARARLDAAFDSSDLWSEYQRLAKDHLRVLAGDKDSDHLALTPDVWDELAKSVDLIIDPAALVNHVLPYRELFGPNVSGTAELIRLAVTTTRKPYVYISTVGVGDQVAPGSFTEDPDIREMSSVREINDTYANGYGNSKWAGEVLLAQAHERFELPVSVFRCDMIVADDHTIGQLNLPDMFTRLLMSVLATGLAPRSFYQLATDGSAQEAHFDALPVDFLAEAINTLWVKDGARTFNAMNPHADGIGFDQYIRWLIDSGEQISLVDNYDDWYRRFGAALADLPEKQRRGSLIPLLHNYVHPMTPHNRGMASADRFHDAVRTAGVGQSSDIPHITPQIIENYARSLRGLGVI</sequence>
<dbReference type="InterPro" id="IPR006162">
    <property type="entry name" value="Ppantetheine_attach_site"/>
</dbReference>
<dbReference type="OrthoDB" id="2472181at2"/>
<dbReference type="PANTHER" id="PTHR43272">
    <property type="entry name" value="LONG-CHAIN-FATTY-ACID--COA LIGASE"/>
    <property type="match status" value="1"/>
</dbReference>
<dbReference type="GO" id="GO:0031177">
    <property type="term" value="F:phosphopantetheine binding"/>
    <property type="evidence" value="ECO:0007669"/>
    <property type="project" value="InterPro"/>
</dbReference>
<dbReference type="InterPro" id="IPR020845">
    <property type="entry name" value="AMP-binding_CS"/>
</dbReference>
<evidence type="ECO:0000256" key="4">
    <source>
        <dbReference type="ARBA" id="ARBA00022840"/>
    </source>
</evidence>
<proteinExistence type="predicted"/>
<dbReference type="GO" id="GO:0004467">
    <property type="term" value="F:long-chain fatty acid-CoA ligase activity"/>
    <property type="evidence" value="ECO:0007669"/>
    <property type="project" value="TreeGrafter"/>
</dbReference>
<dbReference type="SUPFAM" id="SSF56801">
    <property type="entry name" value="Acetyl-CoA synthetase-like"/>
    <property type="match status" value="1"/>
</dbReference>
<dbReference type="AlphaFoldDB" id="H0QVY8"/>
<dbReference type="GO" id="GO:0050661">
    <property type="term" value="F:NADP binding"/>
    <property type="evidence" value="ECO:0007669"/>
    <property type="project" value="InterPro"/>
</dbReference>
<keyword evidence="8" id="KW-1185">Reference proteome</keyword>
<dbReference type="SMART" id="SM00823">
    <property type="entry name" value="PKS_PP"/>
    <property type="match status" value="1"/>
</dbReference>
<dbReference type="Pfam" id="PF00501">
    <property type="entry name" value="AMP-binding"/>
    <property type="match status" value="1"/>
</dbReference>
<dbReference type="Proteomes" id="UP000035034">
    <property type="component" value="Unassembled WGS sequence"/>
</dbReference>
<dbReference type="EMBL" id="BAEH01000018">
    <property type="protein sequence ID" value="GAB16989.1"/>
    <property type="molecule type" value="Genomic_DNA"/>
</dbReference>
<feature type="domain" description="Carrier" evidence="6">
    <location>
        <begin position="615"/>
        <end position="690"/>
    </location>
</feature>
<name>H0QVY8_9ACTN</name>
<comment type="caution">
    <text evidence="7">The sequence shown here is derived from an EMBL/GenBank/DDBJ whole genome shotgun (WGS) entry which is preliminary data.</text>
</comment>
<dbReference type="InterPro" id="IPR036736">
    <property type="entry name" value="ACP-like_sf"/>
</dbReference>
<reference evidence="7 8" key="1">
    <citation type="submission" date="2011-12" db="EMBL/GenBank/DDBJ databases">
        <title>Whole genome shotgun sequence of Gordonia effusa NBRC 100432.</title>
        <authorList>
            <person name="Yoshida I."/>
            <person name="Takarada H."/>
            <person name="Hosoyama A."/>
            <person name="Tsuchikane K."/>
            <person name="Katsumata H."/>
            <person name="Yamazaki S."/>
            <person name="Fujita N."/>
        </authorList>
    </citation>
    <scope>NUCLEOTIDE SEQUENCE [LARGE SCALE GENOMIC DNA]</scope>
    <source>
        <strain evidence="7 8">NBRC 100432</strain>
    </source>
</reference>
<dbReference type="InterPro" id="IPR009081">
    <property type="entry name" value="PP-bd_ACP"/>
</dbReference>
<dbReference type="InterPro" id="IPR000873">
    <property type="entry name" value="AMP-dep_synth/lig_dom"/>
</dbReference>
<accession>H0QVY8</accession>
<dbReference type="Gene3D" id="3.40.50.12780">
    <property type="entry name" value="N-terminal domain of ligase-like"/>
    <property type="match status" value="1"/>
</dbReference>
<dbReference type="Gene3D" id="3.40.50.720">
    <property type="entry name" value="NAD(P)-binding Rossmann-like Domain"/>
    <property type="match status" value="1"/>
</dbReference>
<dbReference type="PROSITE" id="PS50075">
    <property type="entry name" value="CARRIER"/>
    <property type="match status" value="1"/>
</dbReference>
<dbReference type="InterPro" id="IPR036291">
    <property type="entry name" value="NAD(P)-bd_dom_sf"/>
</dbReference>
<dbReference type="NCBIfam" id="NF041592">
    <property type="entry name" value="carboxyl_red"/>
    <property type="match status" value="1"/>
</dbReference>
<dbReference type="PROSITE" id="PS00012">
    <property type="entry name" value="PHOSPHOPANTETHEINE"/>
    <property type="match status" value="1"/>
</dbReference>
<evidence type="ECO:0000259" key="6">
    <source>
        <dbReference type="PROSITE" id="PS50075"/>
    </source>
</evidence>
<keyword evidence="7" id="KW-0436">Ligase</keyword>
<keyword evidence="2" id="KW-0597">Phosphoprotein</keyword>
<dbReference type="eggNOG" id="COG3320">
    <property type="taxonomic scope" value="Bacteria"/>
</dbReference>
<evidence type="ECO:0000313" key="8">
    <source>
        <dbReference type="Proteomes" id="UP000035034"/>
    </source>
</evidence>
<organism evidence="7 8">
    <name type="scientific">Gordonia effusa NBRC 100432</name>
    <dbReference type="NCBI Taxonomy" id="1077974"/>
    <lineage>
        <taxon>Bacteria</taxon>
        <taxon>Bacillati</taxon>
        <taxon>Actinomycetota</taxon>
        <taxon>Actinomycetes</taxon>
        <taxon>Mycobacteriales</taxon>
        <taxon>Gordoniaceae</taxon>
        <taxon>Gordonia</taxon>
    </lineage>
</organism>
<dbReference type="NCBIfam" id="TIGR01746">
    <property type="entry name" value="Thioester-redct"/>
    <property type="match status" value="1"/>
</dbReference>
<dbReference type="RefSeq" id="WP_007316327.1">
    <property type="nucleotide sequence ID" value="NZ_BAEH01000018.1"/>
</dbReference>
<keyword evidence="3" id="KW-0547">Nucleotide-binding</keyword>
<dbReference type="GO" id="GO:0016620">
    <property type="term" value="F:oxidoreductase activity, acting on the aldehyde or oxo group of donors, NAD or NADP as acceptor"/>
    <property type="evidence" value="ECO:0007669"/>
    <property type="project" value="InterPro"/>
</dbReference>
<dbReference type="PANTHER" id="PTHR43272:SF33">
    <property type="entry name" value="AMP-BINDING DOMAIN-CONTAINING PROTEIN-RELATED"/>
    <property type="match status" value="1"/>
</dbReference>
<dbReference type="InterPro" id="IPR013120">
    <property type="entry name" value="FAR_NAD-bd"/>
</dbReference>
<dbReference type="InterPro" id="IPR046407">
    <property type="entry name" value="CAR"/>
</dbReference>
<keyword evidence="1" id="KW-0596">Phosphopantetheine</keyword>
<dbReference type="eggNOG" id="COG1022">
    <property type="taxonomic scope" value="Bacteria"/>
</dbReference>
<dbReference type="STRING" id="1077974.GOEFS_018_00220"/>
<evidence type="ECO:0000256" key="1">
    <source>
        <dbReference type="ARBA" id="ARBA00022450"/>
    </source>
</evidence>
<dbReference type="InterPro" id="IPR010080">
    <property type="entry name" value="Thioester_reductase-like_dom"/>
</dbReference>
<dbReference type="SUPFAM" id="SSF51735">
    <property type="entry name" value="NAD(P)-binding Rossmann-fold domains"/>
    <property type="match status" value="1"/>
</dbReference>
<protein>
    <submittedName>
        <fullName evidence="7">Putative fatty-acid--CoA ligase</fullName>
    </submittedName>
</protein>
<dbReference type="PROSITE" id="PS00455">
    <property type="entry name" value="AMP_BINDING"/>
    <property type="match status" value="1"/>
</dbReference>
<keyword evidence="4" id="KW-0067">ATP-binding</keyword>
<dbReference type="Gene3D" id="1.10.1200.10">
    <property type="entry name" value="ACP-like"/>
    <property type="match status" value="1"/>
</dbReference>
<dbReference type="InterPro" id="IPR042099">
    <property type="entry name" value="ANL_N_sf"/>
</dbReference>
<feature type="region of interest" description="Disordered" evidence="5">
    <location>
        <begin position="1"/>
        <end position="20"/>
    </location>
</feature>
<evidence type="ECO:0000313" key="7">
    <source>
        <dbReference type="EMBL" id="GAB16989.1"/>
    </source>
</evidence>
<evidence type="ECO:0000256" key="2">
    <source>
        <dbReference type="ARBA" id="ARBA00022553"/>
    </source>
</evidence>
<evidence type="ECO:0000256" key="3">
    <source>
        <dbReference type="ARBA" id="ARBA00022741"/>
    </source>
</evidence>
<dbReference type="GO" id="GO:0016020">
    <property type="term" value="C:membrane"/>
    <property type="evidence" value="ECO:0007669"/>
    <property type="project" value="TreeGrafter"/>
</dbReference>
<dbReference type="InterPro" id="IPR020806">
    <property type="entry name" value="PKS_PP-bd"/>
</dbReference>
<evidence type="ECO:0000256" key="5">
    <source>
        <dbReference type="SAM" id="MobiDB-lite"/>
    </source>
</evidence>
<dbReference type="SUPFAM" id="SSF47336">
    <property type="entry name" value="ACP-like"/>
    <property type="match status" value="1"/>
</dbReference>